<reference evidence="1" key="2">
    <citation type="submission" date="2021-04" db="EMBL/GenBank/DDBJ databases">
        <authorList>
            <person name="Gilroy R."/>
        </authorList>
    </citation>
    <scope>NUCLEOTIDE SEQUENCE</scope>
    <source>
        <strain evidence="1">5032</strain>
    </source>
</reference>
<organism evidence="1 2">
    <name type="scientific">Candidatus Desulfovibrio intestinavium</name>
    <dbReference type="NCBI Taxonomy" id="2838534"/>
    <lineage>
        <taxon>Bacteria</taxon>
        <taxon>Pseudomonadati</taxon>
        <taxon>Thermodesulfobacteriota</taxon>
        <taxon>Desulfovibrionia</taxon>
        <taxon>Desulfovibrionales</taxon>
        <taxon>Desulfovibrionaceae</taxon>
        <taxon>Desulfovibrio</taxon>
    </lineage>
</organism>
<dbReference type="Proteomes" id="UP000823821">
    <property type="component" value="Unassembled WGS sequence"/>
</dbReference>
<evidence type="ECO:0000313" key="1">
    <source>
        <dbReference type="EMBL" id="HJA78040.1"/>
    </source>
</evidence>
<sequence length="213" mass="23597">MSDVLFAWGGVHPRTLIRRAVCQVMREHDGLAGLVAARIWPNRMEHWFRNELPAAGVYTVSEQRVESDTRPEPQERVISLAVELLGGELEAVDDTLDALCLQTERAVLRLDVIGRAMGAIVDASLPAPLPLVRGTHPADTLLSITHTGTELGIATDGAREYGVATLNFDLEYRWPVVPPELADFLLAHTDWYVHPGDDRVDMISQVTFVPEEN</sequence>
<name>A0A9D2HL28_9BACT</name>
<reference evidence="1" key="1">
    <citation type="journal article" date="2021" name="PeerJ">
        <title>Extensive microbial diversity within the chicken gut microbiome revealed by metagenomics and culture.</title>
        <authorList>
            <person name="Gilroy R."/>
            <person name="Ravi A."/>
            <person name="Getino M."/>
            <person name="Pursley I."/>
            <person name="Horton D.L."/>
            <person name="Alikhan N.F."/>
            <person name="Baker D."/>
            <person name="Gharbi K."/>
            <person name="Hall N."/>
            <person name="Watson M."/>
            <person name="Adriaenssens E.M."/>
            <person name="Foster-Nyarko E."/>
            <person name="Jarju S."/>
            <person name="Secka A."/>
            <person name="Antonio M."/>
            <person name="Oren A."/>
            <person name="Chaudhuri R.R."/>
            <person name="La Ragione R."/>
            <person name="Hildebrand F."/>
            <person name="Pallen M.J."/>
        </authorList>
    </citation>
    <scope>NUCLEOTIDE SEQUENCE</scope>
    <source>
        <strain evidence="1">5032</strain>
    </source>
</reference>
<protein>
    <submittedName>
        <fullName evidence="1">Uncharacterized protein</fullName>
    </submittedName>
</protein>
<gene>
    <name evidence="1" type="ORF">H9784_00495</name>
</gene>
<proteinExistence type="predicted"/>
<dbReference type="EMBL" id="DWZD01000005">
    <property type="protein sequence ID" value="HJA78040.1"/>
    <property type="molecule type" value="Genomic_DNA"/>
</dbReference>
<dbReference type="AlphaFoldDB" id="A0A9D2HL28"/>
<comment type="caution">
    <text evidence="1">The sequence shown here is derived from an EMBL/GenBank/DDBJ whole genome shotgun (WGS) entry which is preliminary data.</text>
</comment>
<accession>A0A9D2HL28</accession>
<evidence type="ECO:0000313" key="2">
    <source>
        <dbReference type="Proteomes" id="UP000823821"/>
    </source>
</evidence>